<dbReference type="Proteomes" id="UP001274896">
    <property type="component" value="Unassembled WGS sequence"/>
</dbReference>
<name>A0AAE0PVJ3_9TELE</name>
<organism evidence="1 2">
    <name type="scientific">Hemibagrus guttatus</name>
    <dbReference type="NCBI Taxonomy" id="175788"/>
    <lineage>
        <taxon>Eukaryota</taxon>
        <taxon>Metazoa</taxon>
        <taxon>Chordata</taxon>
        <taxon>Craniata</taxon>
        <taxon>Vertebrata</taxon>
        <taxon>Euteleostomi</taxon>
        <taxon>Actinopterygii</taxon>
        <taxon>Neopterygii</taxon>
        <taxon>Teleostei</taxon>
        <taxon>Ostariophysi</taxon>
        <taxon>Siluriformes</taxon>
        <taxon>Bagridae</taxon>
        <taxon>Hemibagrus</taxon>
    </lineage>
</organism>
<sequence length="205" mass="22996">MDHQLPDRQAAASEAGKTPAPSALELLRAAFSFYTNDCTSKHPSVKLLEFTDDTTVIALIWDRDESAYRQEVEQLTVWCSHNNLELNTLKTAELIVDFKRNPPALLPTHHHGQHCGCSGVIQVPGNHHLSGREVGPRQLKKFYLPQAQMTRFYSAVRTAERITSVHLPNLQDLYNSRVKKWAGVATANHLSPPIPIFCILNPCTH</sequence>
<proteinExistence type="predicted"/>
<accession>A0AAE0PVJ3</accession>
<evidence type="ECO:0000313" key="1">
    <source>
        <dbReference type="EMBL" id="KAK3508759.1"/>
    </source>
</evidence>
<dbReference type="AlphaFoldDB" id="A0AAE0PVJ3"/>
<dbReference type="EMBL" id="JAUCMX010000027">
    <property type="protein sequence ID" value="KAK3508759.1"/>
    <property type="molecule type" value="Genomic_DNA"/>
</dbReference>
<reference evidence="1" key="1">
    <citation type="submission" date="2023-06" db="EMBL/GenBank/DDBJ databases">
        <title>Male Hemibagrus guttatus genome.</title>
        <authorList>
            <person name="Bian C."/>
        </authorList>
    </citation>
    <scope>NUCLEOTIDE SEQUENCE</scope>
    <source>
        <strain evidence="1">Male_cb2023</strain>
        <tissue evidence="1">Muscle</tissue>
    </source>
</reference>
<keyword evidence="2" id="KW-1185">Reference proteome</keyword>
<protein>
    <recommendedName>
        <fullName evidence="3">Reverse transcriptase domain-containing protein</fullName>
    </recommendedName>
</protein>
<comment type="caution">
    <text evidence="1">The sequence shown here is derived from an EMBL/GenBank/DDBJ whole genome shotgun (WGS) entry which is preliminary data.</text>
</comment>
<gene>
    <name evidence="1" type="ORF">QTP70_004238</name>
</gene>
<evidence type="ECO:0000313" key="2">
    <source>
        <dbReference type="Proteomes" id="UP001274896"/>
    </source>
</evidence>
<evidence type="ECO:0008006" key="3">
    <source>
        <dbReference type="Google" id="ProtNLM"/>
    </source>
</evidence>